<comment type="function">
    <text evidence="8">Gustatory receptor which mediates acceptance or avoidance behavior, depending on its substrates.</text>
</comment>
<evidence type="ECO:0000256" key="4">
    <source>
        <dbReference type="ARBA" id="ARBA00022989"/>
    </source>
</evidence>
<keyword evidence="6 8" id="KW-0675">Receptor</keyword>
<dbReference type="InParanoid" id="T1H8J4"/>
<feature type="transmembrane region" description="Helical" evidence="8">
    <location>
        <begin position="256"/>
        <end position="281"/>
    </location>
</feature>
<keyword evidence="2 8" id="KW-1003">Cell membrane</keyword>
<keyword evidence="3 8" id="KW-0812">Transmembrane</keyword>
<dbReference type="AlphaFoldDB" id="T1H8J4"/>
<dbReference type="GO" id="GO:0007635">
    <property type="term" value="P:chemosensory behavior"/>
    <property type="evidence" value="ECO:0007669"/>
    <property type="project" value="TreeGrafter"/>
</dbReference>
<evidence type="ECO:0000256" key="8">
    <source>
        <dbReference type="RuleBase" id="RU363108"/>
    </source>
</evidence>
<evidence type="ECO:0000256" key="5">
    <source>
        <dbReference type="ARBA" id="ARBA00023136"/>
    </source>
</evidence>
<dbReference type="GO" id="GO:0050909">
    <property type="term" value="P:sensory perception of taste"/>
    <property type="evidence" value="ECO:0007669"/>
    <property type="project" value="InterPro"/>
</dbReference>
<evidence type="ECO:0000313" key="10">
    <source>
        <dbReference type="Proteomes" id="UP000015103"/>
    </source>
</evidence>
<dbReference type="HOGENOM" id="CLU_744569_0_0_1"/>
<dbReference type="VEuPathDB" id="VectorBase:RPRC000336"/>
<keyword evidence="7 8" id="KW-0807">Transducer</keyword>
<keyword evidence="10" id="KW-1185">Reference proteome</keyword>
<keyword evidence="5 8" id="KW-0472">Membrane</keyword>
<dbReference type="Pfam" id="PF08395">
    <property type="entry name" value="7tm_7"/>
    <property type="match status" value="1"/>
</dbReference>
<dbReference type="GO" id="GO:0008049">
    <property type="term" value="P:male courtship behavior"/>
    <property type="evidence" value="ECO:0007669"/>
    <property type="project" value="TreeGrafter"/>
</dbReference>
<accession>T1H8J4</accession>
<proteinExistence type="inferred from homology"/>
<dbReference type="EMBL" id="ACPB03012250">
    <property type="status" value="NOT_ANNOTATED_CDS"/>
    <property type="molecule type" value="Genomic_DNA"/>
</dbReference>
<dbReference type="GO" id="GO:0043025">
    <property type="term" value="C:neuronal cell body"/>
    <property type="evidence" value="ECO:0007669"/>
    <property type="project" value="TreeGrafter"/>
</dbReference>
<dbReference type="GO" id="GO:0005886">
    <property type="term" value="C:plasma membrane"/>
    <property type="evidence" value="ECO:0007669"/>
    <property type="project" value="UniProtKB-SubCell"/>
</dbReference>
<evidence type="ECO:0000256" key="1">
    <source>
        <dbReference type="ARBA" id="ARBA00004651"/>
    </source>
</evidence>
<feature type="transmembrane region" description="Helical" evidence="8">
    <location>
        <begin position="43"/>
        <end position="65"/>
    </location>
</feature>
<dbReference type="PANTHER" id="PTHR21143:SF104">
    <property type="entry name" value="GUSTATORY RECEPTOR 8A-RELATED"/>
    <property type="match status" value="1"/>
</dbReference>
<feature type="transmembrane region" description="Helical" evidence="8">
    <location>
        <begin position="77"/>
        <end position="100"/>
    </location>
</feature>
<protein>
    <recommendedName>
        <fullName evidence="8">Gustatory receptor</fullName>
    </recommendedName>
</protein>
<dbReference type="OMA" id="INIVCQI"/>
<reference evidence="9" key="1">
    <citation type="submission" date="2015-05" db="UniProtKB">
        <authorList>
            <consortium name="EnsemblMetazoa"/>
        </authorList>
    </citation>
    <scope>IDENTIFICATION</scope>
</reference>
<dbReference type="GO" id="GO:0030425">
    <property type="term" value="C:dendrite"/>
    <property type="evidence" value="ECO:0007669"/>
    <property type="project" value="TreeGrafter"/>
</dbReference>
<dbReference type="PANTHER" id="PTHR21143">
    <property type="entry name" value="INVERTEBRATE GUSTATORY RECEPTOR"/>
    <property type="match status" value="1"/>
</dbReference>
<keyword evidence="4 8" id="KW-1133">Transmembrane helix</keyword>
<comment type="subcellular location">
    <subcellularLocation>
        <location evidence="1 8">Cell membrane</location>
        <topology evidence="1 8">Multi-pass membrane protein</topology>
    </subcellularLocation>
</comment>
<evidence type="ECO:0000256" key="7">
    <source>
        <dbReference type="ARBA" id="ARBA00023224"/>
    </source>
</evidence>
<dbReference type="GO" id="GO:0030424">
    <property type="term" value="C:axon"/>
    <property type="evidence" value="ECO:0007669"/>
    <property type="project" value="TreeGrafter"/>
</dbReference>
<evidence type="ECO:0000256" key="2">
    <source>
        <dbReference type="ARBA" id="ARBA00022475"/>
    </source>
</evidence>
<dbReference type="InterPro" id="IPR013604">
    <property type="entry name" value="7TM_chemorcpt"/>
</dbReference>
<dbReference type="Proteomes" id="UP000015103">
    <property type="component" value="Unassembled WGS sequence"/>
</dbReference>
<evidence type="ECO:0000256" key="3">
    <source>
        <dbReference type="ARBA" id="ARBA00022692"/>
    </source>
</evidence>
<dbReference type="GO" id="GO:0007165">
    <property type="term" value="P:signal transduction"/>
    <property type="evidence" value="ECO:0007669"/>
    <property type="project" value="UniProtKB-KW"/>
</dbReference>
<feature type="transmembrane region" description="Helical" evidence="8">
    <location>
        <begin position="159"/>
        <end position="182"/>
    </location>
</feature>
<feature type="transmembrane region" description="Helical" evidence="8">
    <location>
        <begin position="130"/>
        <end position="147"/>
    </location>
</feature>
<sequence>MSQHTNAGLFLLEKVSPLFPIARLCGVLPYSDEFSLSESWFKYSILLVSSVVVGVNGFRAVYLVYSASDFLNEGFNTALYIIQSLLNDVCLISHVIQLLFQRDKLRTILERLKTLDTIWLKYTTIFSKRLTGFGLLWVAISQIAILVTDSTTYEKMIRFTYSTTYVFFYMIVMEFCCCLELVRNHLTALTIDLSPVESKLQNKIFSHYDLLKLGKKINDFFSLQLLIICMRCTINIVCQIFFLLQFLKNSKWGVEMILVLAFLVGDCFMELLILLCIAASCSETSAKAARFSEQLYQTMNKNKNLFSYVELQLYVTLNKGVQFNACGFFNIGYPLVTSVLAAATTYLVILVQFSTSGALKKQLGKSNTTFIQ</sequence>
<organism evidence="9 10">
    <name type="scientific">Rhodnius prolixus</name>
    <name type="common">Triatomid bug</name>
    <dbReference type="NCBI Taxonomy" id="13249"/>
    <lineage>
        <taxon>Eukaryota</taxon>
        <taxon>Metazoa</taxon>
        <taxon>Ecdysozoa</taxon>
        <taxon>Arthropoda</taxon>
        <taxon>Hexapoda</taxon>
        <taxon>Insecta</taxon>
        <taxon>Pterygota</taxon>
        <taxon>Neoptera</taxon>
        <taxon>Paraneoptera</taxon>
        <taxon>Hemiptera</taxon>
        <taxon>Heteroptera</taxon>
        <taxon>Panheteroptera</taxon>
        <taxon>Cimicomorpha</taxon>
        <taxon>Reduviidae</taxon>
        <taxon>Triatominae</taxon>
        <taxon>Rhodnius</taxon>
    </lineage>
</organism>
<feature type="transmembrane region" description="Helical" evidence="8">
    <location>
        <begin position="220"/>
        <end position="244"/>
    </location>
</feature>
<comment type="similarity">
    <text evidence="8">Belongs to the insect chemoreceptor superfamily. Gustatory receptor (GR) family.</text>
</comment>
<dbReference type="EnsemblMetazoa" id="RPRC000336-RA">
    <property type="protein sequence ID" value="RPRC000336-PA"/>
    <property type="gene ID" value="RPRC000336"/>
</dbReference>
<comment type="caution">
    <text evidence="8">Lacks conserved residue(s) required for the propagation of feature annotation.</text>
</comment>
<name>T1H8J4_RHOPR</name>
<dbReference type="STRING" id="13249.T1H8J4"/>
<evidence type="ECO:0000313" key="9">
    <source>
        <dbReference type="EnsemblMetazoa" id="RPRC000336-PA"/>
    </source>
</evidence>
<evidence type="ECO:0000256" key="6">
    <source>
        <dbReference type="ARBA" id="ARBA00023170"/>
    </source>
</evidence>